<feature type="compositionally biased region" description="Basic residues" evidence="1">
    <location>
        <begin position="120"/>
        <end position="138"/>
    </location>
</feature>
<dbReference type="AlphaFoldDB" id="B4QK14"/>
<gene>
    <name evidence="2" type="primary">Dsim\GD14496</name>
    <name evidence="2" type="ORF">Dsim_GD14496</name>
</gene>
<protein>
    <submittedName>
        <fullName evidence="2">GD14496</fullName>
    </submittedName>
</protein>
<sequence>MSAAGWLDMNAALQNLDSPPESVKKVKTKRRSSYAGRSSSTAGVHGRGSIGTISSGIIKSFRERFLSSSSGDSGKYRKLRQRDAESGRMASASSSSGEDEDPSSSSSVEDLFANEAERRNWHRKTSEKRRRNARKKHELSHGKL</sequence>
<dbReference type="PhylomeDB" id="B4QK14"/>
<feature type="region of interest" description="Disordered" evidence="1">
    <location>
        <begin position="1"/>
        <end position="52"/>
    </location>
</feature>
<proteinExistence type="predicted"/>
<evidence type="ECO:0000313" key="2">
    <source>
        <dbReference type="EMBL" id="EDX10452.1"/>
    </source>
</evidence>
<organism evidence="2 3">
    <name type="scientific">Drosophila simulans</name>
    <name type="common">Fruit fly</name>
    <dbReference type="NCBI Taxonomy" id="7240"/>
    <lineage>
        <taxon>Eukaryota</taxon>
        <taxon>Metazoa</taxon>
        <taxon>Ecdysozoa</taxon>
        <taxon>Arthropoda</taxon>
        <taxon>Hexapoda</taxon>
        <taxon>Insecta</taxon>
        <taxon>Pterygota</taxon>
        <taxon>Neoptera</taxon>
        <taxon>Endopterygota</taxon>
        <taxon>Diptera</taxon>
        <taxon>Brachycera</taxon>
        <taxon>Muscomorpha</taxon>
        <taxon>Ephydroidea</taxon>
        <taxon>Drosophilidae</taxon>
        <taxon>Drosophila</taxon>
        <taxon>Sophophora</taxon>
    </lineage>
</organism>
<dbReference type="HOGENOM" id="CLU_122549_0_0_1"/>
<dbReference type="OMA" id="NARKKHE"/>
<keyword evidence="3" id="KW-1185">Reference proteome</keyword>
<name>B4QK14_DROSI</name>
<accession>B4QK14</accession>
<evidence type="ECO:0000313" key="3">
    <source>
        <dbReference type="Proteomes" id="UP000000304"/>
    </source>
</evidence>
<feature type="compositionally biased region" description="Low complexity" evidence="1">
    <location>
        <begin position="87"/>
        <end position="96"/>
    </location>
</feature>
<evidence type="ECO:0000256" key="1">
    <source>
        <dbReference type="SAM" id="MobiDB-lite"/>
    </source>
</evidence>
<dbReference type="Proteomes" id="UP000000304">
    <property type="component" value="Chromosome 3L"/>
</dbReference>
<dbReference type="EMBL" id="CM000363">
    <property type="protein sequence ID" value="EDX10452.1"/>
    <property type="molecule type" value="Genomic_DNA"/>
</dbReference>
<reference evidence="2 3" key="1">
    <citation type="journal article" date="2007" name="Nature">
        <title>Evolution of genes and genomes on the Drosophila phylogeny.</title>
        <authorList>
            <consortium name="Drosophila 12 Genomes Consortium"/>
            <person name="Clark A.G."/>
            <person name="Eisen M.B."/>
            <person name="Smith D.R."/>
            <person name="Bergman C.M."/>
            <person name="Oliver B."/>
            <person name="Markow T.A."/>
            <person name="Kaufman T.C."/>
            <person name="Kellis M."/>
            <person name="Gelbart W."/>
            <person name="Iyer V.N."/>
            <person name="Pollard D.A."/>
            <person name="Sackton T.B."/>
            <person name="Larracuente A.M."/>
            <person name="Singh N.D."/>
            <person name="Abad J.P."/>
            <person name="Abt D.N."/>
            <person name="Adryan B."/>
            <person name="Aguade M."/>
            <person name="Akashi H."/>
            <person name="Anderson W.W."/>
            <person name="Aquadro C.F."/>
            <person name="Ardell D.H."/>
            <person name="Arguello R."/>
            <person name="Artieri C.G."/>
            <person name="Barbash D.A."/>
            <person name="Barker D."/>
            <person name="Barsanti P."/>
            <person name="Batterham P."/>
            <person name="Batzoglou S."/>
            <person name="Begun D."/>
            <person name="Bhutkar A."/>
            <person name="Blanco E."/>
            <person name="Bosak S.A."/>
            <person name="Bradley R.K."/>
            <person name="Brand A.D."/>
            <person name="Brent M.R."/>
            <person name="Brooks A.N."/>
            <person name="Brown R.H."/>
            <person name="Butlin R.K."/>
            <person name="Caggese C."/>
            <person name="Calvi B.R."/>
            <person name="Bernardo de Carvalho A."/>
            <person name="Caspi A."/>
            <person name="Castrezana S."/>
            <person name="Celniker S.E."/>
            <person name="Chang J.L."/>
            <person name="Chapple C."/>
            <person name="Chatterji S."/>
            <person name="Chinwalla A."/>
            <person name="Civetta A."/>
            <person name="Clifton S.W."/>
            <person name="Comeron J.M."/>
            <person name="Costello J.C."/>
            <person name="Coyne J.A."/>
            <person name="Daub J."/>
            <person name="David R.G."/>
            <person name="Delcher A.L."/>
            <person name="Delehaunty K."/>
            <person name="Do C.B."/>
            <person name="Ebling H."/>
            <person name="Edwards K."/>
            <person name="Eickbush T."/>
            <person name="Evans J.D."/>
            <person name="Filipski A."/>
            <person name="Findeiss S."/>
            <person name="Freyhult E."/>
            <person name="Fulton L."/>
            <person name="Fulton R."/>
            <person name="Garcia A.C."/>
            <person name="Gardiner A."/>
            <person name="Garfield D.A."/>
            <person name="Garvin B.E."/>
            <person name="Gibson G."/>
            <person name="Gilbert D."/>
            <person name="Gnerre S."/>
            <person name="Godfrey J."/>
            <person name="Good R."/>
            <person name="Gotea V."/>
            <person name="Gravely B."/>
            <person name="Greenberg A.J."/>
            <person name="Griffiths-Jones S."/>
            <person name="Gross S."/>
            <person name="Guigo R."/>
            <person name="Gustafson E.A."/>
            <person name="Haerty W."/>
            <person name="Hahn M.W."/>
            <person name="Halligan D.L."/>
            <person name="Halpern A.L."/>
            <person name="Halter G.M."/>
            <person name="Han M.V."/>
            <person name="Heger A."/>
            <person name="Hillier L."/>
            <person name="Hinrichs A.S."/>
            <person name="Holmes I."/>
            <person name="Hoskins R.A."/>
            <person name="Hubisz M.J."/>
            <person name="Hultmark D."/>
            <person name="Huntley M.A."/>
            <person name="Jaffe D.B."/>
            <person name="Jagadeeshan S."/>
            <person name="Jeck W.R."/>
            <person name="Johnson J."/>
            <person name="Jones C.D."/>
            <person name="Jordan W.C."/>
            <person name="Karpen G.H."/>
            <person name="Kataoka E."/>
            <person name="Keightley P.D."/>
            <person name="Kheradpour P."/>
            <person name="Kirkness E.F."/>
            <person name="Koerich L.B."/>
            <person name="Kristiansen K."/>
            <person name="Kudrna D."/>
            <person name="Kulathinal R.J."/>
            <person name="Kumar S."/>
            <person name="Kwok R."/>
            <person name="Lander E."/>
            <person name="Langley C.H."/>
            <person name="Lapoint R."/>
            <person name="Lazzaro B.P."/>
            <person name="Lee S.J."/>
            <person name="Levesque L."/>
            <person name="Li R."/>
            <person name="Lin C.F."/>
            <person name="Lin M.F."/>
            <person name="Lindblad-Toh K."/>
            <person name="Llopart A."/>
            <person name="Long M."/>
            <person name="Low L."/>
            <person name="Lozovsky E."/>
            <person name="Lu J."/>
            <person name="Luo M."/>
            <person name="Machado C.A."/>
            <person name="Makalowski W."/>
            <person name="Marzo M."/>
            <person name="Matsuda M."/>
            <person name="Matzkin L."/>
            <person name="McAllister B."/>
            <person name="McBride C.S."/>
            <person name="McKernan B."/>
            <person name="McKernan K."/>
            <person name="Mendez-Lago M."/>
            <person name="Minx P."/>
            <person name="Mollenhauer M.U."/>
            <person name="Montooth K."/>
            <person name="Mount S.M."/>
            <person name="Mu X."/>
            <person name="Myers E."/>
            <person name="Negre B."/>
            <person name="Newfeld S."/>
            <person name="Nielsen R."/>
            <person name="Noor M.A."/>
            <person name="O'Grady P."/>
            <person name="Pachter L."/>
            <person name="Papaceit M."/>
            <person name="Parisi M.J."/>
            <person name="Parisi M."/>
            <person name="Parts L."/>
            <person name="Pedersen J.S."/>
            <person name="Pesole G."/>
            <person name="Phillippy A.M."/>
            <person name="Ponting C.P."/>
            <person name="Pop M."/>
            <person name="Porcelli D."/>
            <person name="Powell J.R."/>
            <person name="Prohaska S."/>
            <person name="Pruitt K."/>
            <person name="Puig M."/>
            <person name="Quesneville H."/>
            <person name="Ram K.R."/>
            <person name="Rand D."/>
            <person name="Rasmussen M.D."/>
            <person name="Reed L.K."/>
            <person name="Reenan R."/>
            <person name="Reily A."/>
            <person name="Remington K.A."/>
            <person name="Rieger T.T."/>
            <person name="Ritchie M.G."/>
            <person name="Robin C."/>
            <person name="Rogers Y.H."/>
            <person name="Rohde C."/>
            <person name="Rozas J."/>
            <person name="Rubenfield M.J."/>
            <person name="Ruiz A."/>
            <person name="Russo S."/>
            <person name="Salzberg S.L."/>
            <person name="Sanchez-Gracia A."/>
            <person name="Saranga D.J."/>
            <person name="Sato H."/>
            <person name="Schaeffer S.W."/>
            <person name="Schatz M.C."/>
            <person name="Schlenke T."/>
            <person name="Schwartz R."/>
            <person name="Segarra C."/>
            <person name="Singh R.S."/>
            <person name="Sirot L."/>
            <person name="Sirota M."/>
            <person name="Sisneros N.B."/>
            <person name="Smith C.D."/>
            <person name="Smith T.F."/>
            <person name="Spieth J."/>
            <person name="Stage D.E."/>
            <person name="Stark A."/>
            <person name="Stephan W."/>
            <person name="Strausberg R.L."/>
            <person name="Strempel S."/>
            <person name="Sturgill D."/>
            <person name="Sutton G."/>
            <person name="Sutton G.G."/>
            <person name="Tao W."/>
            <person name="Teichmann S."/>
            <person name="Tobari Y.N."/>
            <person name="Tomimura Y."/>
            <person name="Tsolas J.M."/>
            <person name="Valente V.L."/>
            <person name="Venter E."/>
            <person name="Venter J.C."/>
            <person name="Vicario S."/>
            <person name="Vieira F.G."/>
            <person name="Vilella A.J."/>
            <person name="Villasante A."/>
            <person name="Walenz B."/>
            <person name="Wang J."/>
            <person name="Wasserman M."/>
            <person name="Watts T."/>
            <person name="Wilson D."/>
            <person name="Wilson R.K."/>
            <person name="Wing R.A."/>
            <person name="Wolfner M.F."/>
            <person name="Wong A."/>
            <person name="Wong G.K."/>
            <person name="Wu C.I."/>
            <person name="Wu G."/>
            <person name="Yamamoto D."/>
            <person name="Yang H.P."/>
            <person name="Yang S.P."/>
            <person name="Yorke J.A."/>
            <person name="Yoshida K."/>
            <person name="Zdobnov E."/>
            <person name="Zhang P."/>
            <person name="Zhang Y."/>
            <person name="Zimin A.V."/>
            <person name="Baldwin J."/>
            <person name="Abdouelleil A."/>
            <person name="Abdulkadir J."/>
            <person name="Abebe A."/>
            <person name="Abera B."/>
            <person name="Abreu J."/>
            <person name="Acer S.C."/>
            <person name="Aftuck L."/>
            <person name="Alexander A."/>
            <person name="An P."/>
            <person name="Anderson E."/>
            <person name="Anderson S."/>
            <person name="Arachi H."/>
            <person name="Azer M."/>
            <person name="Bachantsang P."/>
            <person name="Barry A."/>
            <person name="Bayul T."/>
            <person name="Berlin A."/>
            <person name="Bessette D."/>
            <person name="Bloom T."/>
            <person name="Blye J."/>
            <person name="Boguslavskiy L."/>
            <person name="Bonnet C."/>
            <person name="Boukhgalter B."/>
            <person name="Bourzgui I."/>
            <person name="Brown A."/>
            <person name="Cahill P."/>
            <person name="Channer S."/>
            <person name="Cheshatsang Y."/>
            <person name="Chuda L."/>
            <person name="Citroen M."/>
            <person name="Collymore A."/>
            <person name="Cooke P."/>
            <person name="Costello M."/>
            <person name="D'Aco K."/>
            <person name="Daza R."/>
            <person name="De Haan G."/>
            <person name="DeGray S."/>
            <person name="DeMaso C."/>
            <person name="Dhargay N."/>
            <person name="Dooley K."/>
            <person name="Dooley E."/>
            <person name="Doricent M."/>
            <person name="Dorje P."/>
            <person name="Dorjee K."/>
            <person name="Dupes A."/>
            <person name="Elong R."/>
            <person name="Falk J."/>
            <person name="Farina A."/>
            <person name="Faro S."/>
            <person name="Ferguson D."/>
            <person name="Fisher S."/>
            <person name="Foley C.D."/>
            <person name="Franke A."/>
            <person name="Friedrich D."/>
            <person name="Gadbois L."/>
            <person name="Gearin G."/>
            <person name="Gearin C.R."/>
            <person name="Giannoukos G."/>
            <person name="Goode T."/>
            <person name="Graham J."/>
            <person name="Grandbois E."/>
            <person name="Grewal S."/>
            <person name="Gyaltsen K."/>
            <person name="Hafez N."/>
            <person name="Hagos B."/>
            <person name="Hall J."/>
            <person name="Henson C."/>
            <person name="Hollinger A."/>
            <person name="Honan T."/>
            <person name="Huard M.D."/>
            <person name="Hughes L."/>
            <person name="Hurhula B."/>
            <person name="Husby M.E."/>
            <person name="Kamat A."/>
            <person name="Kanga B."/>
            <person name="Kashin S."/>
            <person name="Khazanovich D."/>
            <person name="Kisner P."/>
            <person name="Lance K."/>
            <person name="Lara M."/>
            <person name="Lee W."/>
            <person name="Lennon N."/>
            <person name="Letendre F."/>
            <person name="LeVine R."/>
            <person name="Lipovsky A."/>
            <person name="Liu X."/>
            <person name="Liu J."/>
            <person name="Liu S."/>
            <person name="Lokyitsang T."/>
            <person name="Lokyitsang Y."/>
            <person name="Lubonja R."/>
            <person name="Lui A."/>
            <person name="MacDonald P."/>
            <person name="Magnisalis V."/>
            <person name="Maru K."/>
            <person name="Matthews C."/>
            <person name="McCusker W."/>
            <person name="McDonough S."/>
            <person name="Mehta T."/>
            <person name="Meldrim J."/>
            <person name="Meneus L."/>
            <person name="Mihai O."/>
            <person name="Mihalev A."/>
            <person name="Mihova T."/>
            <person name="Mittelman R."/>
            <person name="Mlenga V."/>
            <person name="Montmayeur A."/>
            <person name="Mulrain L."/>
            <person name="Navidi A."/>
            <person name="Naylor J."/>
            <person name="Negash T."/>
            <person name="Nguyen T."/>
            <person name="Nguyen N."/>
            <person name="Nicol R."/>
            <person name="Norbu C."/>
            <person name="Norbu N."/>
            <person name="Novod N."/>
            <person name="O'Neill B."/>
            <person name="Osman S."/>
            <person name="Markiewicz E."/>
            <person name="Oyono O.L."/>
            <person name="Patti C."/>
            <person name="Phunkhang P."/>
            <person name="Pierre F."/>
            <person name="Priest M."/>
            <person name="Raghuraman S."/>
            <person name="Rege F."/>
            <person name="Reyes R."/>
            <person name="Rise C."/>
            <person name="Rogov P."/>
            <person name="Ross K."/>
            <person name="Ryan E."/>
            <person name="Settipalli S."/>
            <person name="Shea T."/>
            <person name="Sherpa N."/>
            <person name="Shi L."/>
            <person name="Shih D."/>
            <person name="Sparrow T."/>
            <person name="Spaulding J."/>
            <person name="Stalker J."/>
            <person name="Stange-Thomann N."/>
            <person name="Stavropoulos S."/>
            <person name="Stone C."/>
            <person name="Strader C."/>
            <person name="Tesfaye S."/>
            <person name="Thomson T."/>
            <person name="Thoulutsang Y."/>
            <person name="Thoulutsang D."/>
            <person name="Topham K."/>
            <person name="Topping I."/>
            <person name="Tsamla T."/>
            <person name="Vassiliev H."/>
            <person name="Vo A."/>
            <person name="Wangchuk T."/>
            <person name="Wangdi T."/>
            <person name="Weiand M."/>
            <person name="Wilkinson J."/>
            <person name="Wilson A."/>
            <person name="Yadav S."/>
            <person name="Young G."/>
            <person name="Yu Q."/>
            <person name="Zembek L."/>
            <person name="Zhong D."/>
            <person name="Zimmer A."/>
            <person name="Zwirko Z."/>
            <person name="Jaffe D.B."/>
            <person name="Alvarez P."/>
            <person name="Brockman W."/>
            <person name="Butler J."/>
            <person name="Chin C."/>
            <person name="Gnerre S."/>
            <person name="Grabherr M."/>
            <person name="Kleber M."/>
            <person name="Mauceli E."/>
            <person name="MacCallum I."/>
        </authorList>
    </citation>
    <scope>NUCLEOTIDE SEQUENCE [LARGE SCALE GENOMIC DNA]</scope>
    <source>
        <strain evidence="3">white501</strain>
    </source>
</reference>
<feature type="region of interest" description="Disordered" evidence="1">
    <location>
        <begin position="67"/>
        <end position="144"/>
    </location>
</feature>
<dbReference type="OrthoDB" id="16520at2759"/>